<protein>
    <submittedName>
        <fullName evidence="1">Uncharacterized protein</fullName>
    </submittedName>
</protein>
<evidence type="ECO:0000313" key="1">
    <source>
        <dbReference type="EMBL" id="PTQ48947.1"/>
    </source>
</evidence>
<dbReference type="Proteomes" id="UP000244005">
    <property type="component" value="Unassembled WGS sequence"/>
</dbReference>
<accession>A0A2R6XS52</accession>
<reference evidence="2" key="1">
    <citation type="journal article" date="2017" name="Cell">
        <title>Insights into land plant evolution garnered from the Marchantia polymorpha genome.</title>
        <authorList>
            <person name="Bowman J.L."/>
            <person name="Kohchi T."/>
            <person name="Yamato K.T."/>
            <person name="Jenkins J."/>
            <person name="Shu S."/>
            <person name="Ishizaki K."/>
            <person name="Yamaoka S."/>
            <person name="Nishihama R."/>
            <person name="Nakamura Y."/>
            <person name="Berger F."/>
            <person name="Adam C."/>
            <person name="Aki S.S."/>
            <person name="Althoff F."/>
            <person name="Araki T."/>
            <person name="Arteaga-Vazquez M.A."/>
            <person name="Balasubrmanian S."/>
            <person name="Barry K."/>
            <person name="Bauer D."/>
            <person name="Boehm C.R."/>
            <person name="Briginshaw L."/>
            <person name="Caballero-Perez J."/>
            <person name="Catarino B."/>
            <person name="Chen F."/>
            <person name="Chiyoda S."/>
            <person name="Chovatia M."/>
            <person name="Davies K.M."/>
            <person name="Delmans M."/>
            <person name="Demura T."/>
            <person name="Dierschke T."/>
            <person name="Dolan L."/>
            <person name="Dorantes-Acosta A.E."/>
            <person name="Eklund D.M."/>
            <person name="Florent S.N."/>
            <person name="Flores-Sandoval E."/>
            <person name="Fujiyama A."/>
            <person name="Fukuzawa H."/>
            <person name="Galik B."/>
            <person name="Grimanelli D."/>
            <person name="Grimwood J."/>
            <person name="Grossniklaus U."/>
            <person name="Hamada T."/>
            <person name="Haseloff J."/>
            <person name="Hetherington A.J."/>
            <person name="Higo A."/>
            <person name="Hirakawa Y."/>
            <person name="Hundley H.N."/>
            <person name="Ikeda Y."/>
            <person name="Inoue K."/>
            <person name="Inoue S.I."/>
            <person name="Ishida S."/>
            <person name="Jia Q."/>
            <person name="Kakita M."/>
            <person name="Kanazawa T."/>
            <person name="Kawai Y."/>
            <person name="Kawashima T."/>
            <person name="Kennedy M."/>
            <person name="Kinose K."/>
            <person name="Kinoshita T."/>
            <person name="Kohara Y."/>
            <person name="Koide E."/>
            <person name="Komatsu K."/>
            <person name="Kopischke S."/>
            <person name="Kubo M."/>
            <person name="Kyozuka J."/>
            <person name="Lagercrantz U."/>
            <person name="Lin S.S."/>
            <person name="Lindquist E."/>
            <person name="Lipzen A.M."/>
            <person name="Lu C.W."/>
            <person name="De Luna E."/>
            <person name="Martienssen R.A."/>
            <person name="Minamino N."/>
            <person name="Mizutani M."/>
            <person name="Mizutani M."/>
            <person name="Mochizuki N."/>
            <person name="Monte I."/>
            <person name="Mosher R."/>
            <person name="Nagasaki H."/>
            <person name="Nakagami H."/>
            <person name="Naramoto S."/>
            <person name="Nishitani K."/>
            <person name="Ohtani M."/>
            <person name="Okamoto T."/>
            <person name="Okumura M."/>
            <person name="Phillips J."/>
            <person name="Pollak B."/>
            <person name="Reinders A."/>
            <person name="Rovekamp M."/>
            <person name="Sano R."/>
            <person name="Sawa S."/>
            <person name="Schmid M.W."/>
            <person name="Shirakawa M."/>
            <person name="Solano R."/>
            <person name="Spunde A."/>
            <person name="Suetsugu N."/>
            <person name="Sugano S."/>
            <person name="Sugiyama A."/>
            <person name="Sun R."/>
            <person name="Suzuki Y."/>
            <person name="Takenaka M."/>
            <person name="Takezawa D."/>
            <person name="Tomogane H."/>
            <person name="Tsuzuki M."/>
            <person name="Ueda T."/>
            <person name="Umeda M."/>
            <person name="Ward J.M."/>
            <person name="Watanabe Y."/>
            <person name="Yazaki K."/>
            <person name="Yokoyama R."/>
            <person name="Yoshitake Y."/>
            <person name="Yotsui I."/>
            <person name="Zachgo S."/>
            <person name="Schmutz J."/>
        </authorList>
    </citation>
    <scope>NUCLEOTIDE SEQUENCE [LARGE SCALE GENOMIC DNA]</scope>
    <source>
        <strain evidence="2">Tak-1</strain>
    </source>
</reference>
<sequence length="164" mass="18893">MWHQLACRVFHDRLDSRVYFRIRLVCIRLGWTGLDGALERVPLEYMELDYPARNLGRSVATCYPGVVVSGFSLAFLEHSDFLSFFSSFPHSYFGPRSTFGCGSPSWELPPRSTFSCTCVERAYDEEIYATLDSFIVYLLGRDSSHMTDVRKFCMQMKTLSKTAY</sequence>
<dbReference type="AlphaFoldDB" id="A0A2R6XS52"/>
<gene>
    <name evidence="1" type="ORF">MARPO_0004s0200</name>
</gene>
<dbReference type="Gramene" id="Mp3g14710.1">
    <property type="protein sequence ID" value="Mp3g14710.1.cds"/>
    <property type="gene ID" value="Mp3g14710"/>
</dbReference>
<evidence type="ECO:0000313" key="2">
    <source>
        <dbReference type="Proteomes" id="UP000244005"/>
    </source>
</evidence>
<organism evidence="1 2">
    <name type="scientific">Marchantia polymorpha</name>
    <name type="common">Common liverwort</name>
    <name type="synonym">Marchantia aquatica</name>
    <dbReference type="NCBI Taxonomy" id="3197"/>
    <lineage>
        <taxon>Eukaryota</taxon>
        <taxon>Viridiplantae</taxon>
        <taxon>Streptophyta</taxon>
        <taxon>Embryophyta</taxon>
        <taxon>Marchantiophyta</taxon>
        <taxon>Marchantiopsida</taxon>
        <taxon>Marchantiidae</taxon>
        <taxon>Marchantiales</taxon>
        <taxon>Marchantiaceae</taxon>
        <taxon>Marchantia</taxon>
    </lineage>
</organism>
<name>A0A2R6XS52_MARPO</name>
<keyword evidence="2" id="KW-1185">Reference proteome</keyword>
<proteinExistence type="predicted"/>
<dbReference type="EMBL" id="KZ772676">
    <property type="protein sequence ID" value="PTQ48947.1"/>
    <property type="molecule type" value="Genomic_DNA"/>
</dbReference>